<dbReference type="SUPFAM" id="SSF52540">
    <property type="entry name" value="P-loop containing nucleoside triphosphate hydrolases"/>
    <property type="match status" value="1"/>
</dbReference>
<dbReference type="EMBL" id="JACVXB010000002">
    <property type="protein sequence ID" value="MBD0831818.1"/>
    <property type="molecule type" value="Genomic_DNA"/>
</dbReference>
<protein>
    <recommendedName>
        <fullName evidence="3">ATPase</fullName>
    </recommendedName>
</protein>
<dbReference type="AlphaFoldDB" id="A0A8J6PZA1"/>
<dbReference type="Gene3D" id="3.40.50.300">
    <property type="entry name" value="P-loop containing nucleotide triphosphate hydrolases"/>
    <property type="match status" value="1"/>
</dbReference>
<dbReference type="InterPro" id="IPR027417">
    <property type="entry name" value="P-loop_NTPase"/>
</dbReference>
<dbReference type="Proteomes" id="UP000600588">
    <property type="component" value="Unassembled WGS sequence"/>
</dbReference>
<name>A0A8J6PZA1_9FLAO</name>
<gene>
    <name evidence="1" type="ORF">ICJ83_06710</name>
</gene>
<comment type="caution">
    <text evidence="1">The sequence shown here is derived from an EMBL/GenBank/DDBJ whole genome shotgun (WGS) entry which is preliminary data.</text>
</comment>
<organism evidence="1 2">
    <name type="scientific">Aestuariibaculum sediminum</name>
    <dbReference type="NCBI Taxonomy" id="2770637"/>
    <lineage>
        <taxon>Bacteria</taxon>
        <taxon>Pseudomonadati</taxon>
        <taxon>Bacteroidota</taxon>
        <taxon>Flavobacteriia</taxon>
        <taxon>Flavobacteriales</taxon>
        <taxon>Flavobacteriaceae</taxon>
    </lineage>
</organism>
<accession>A0A8J6PZA1</accession>
<evidence type="ECO:0000313" key="1">
    <source>
        <dbReference type="EMBL" id="MBD0831818.1"/>
    </source>
</evidence>
<sequence length="245" mass="28583">MHIKQTIKEAVNIKTFDITENTVKNDKDGEVKKKPWNYETVKQLLLVQFEENEGVPFIETPENLLKLKTIVYYLTRDKRFFNSPLLKMQEQSKPSFDKGLLIVGGYGTGKSALLKAMSDVVAKIHHLRATYHLCSEMVAEYESMKEAEDIKQFMDKHFYGTRIYDDLLNEDVASNYGKKDILKDIFTARYKNKRKTHTALNYHPDYPGDVEMALQQIGERYGGHIYDRIFQMFNIIEFPGKSMRC</sequence>
<dbReference type="RefSeq" id="WP_188229607.1">
    <property type="nucleotide sequence ID" value="NZ_JACVXB010000002.1"/>
</dbReference>
<evidence type="ECO:0008006" key="3">
    <source>
        <dbReference type="Google" id="ProtNLM"/>
    </source>
</evidence>
<keyword evidence="2" id="KW-1185">Reference proteome</keyword>
<evidence type="ECO:0000313" key="2">
    <source>
        <dbReference type="Proteomes" id="UP000600588"/>
    </source>
</evidence>
<proteinExistence type="predicted"/>
<reference evidence="1 2" key="1">
    <citation type="submission" date="2020-09" db="EMBL/GenBank/DDBJ databases">
        <title>TT11 complete genome.</title>
        <authorList>
            <person name="Wu Z."/>
        </authorList>
    </citation>
    <scope>NUCLEOTIDE SEQUENCE [LARGE SCALE GENOMIC DNA]</scope>
    <source>
        <strain evidence="1 2">TT11</strain>
    </source>
</reference>